<evidence type="ECO:0000313" key="2">
    <source>
        <dbReference type="EMBL" id="MBM9460002.1"/>
    </source>
</evidence>
<name>A0A939BVX7_9ACTN</name>
<feature type="domain" description="FAD-binding PCMH-type" evidence="1">
    <location>
        <begin position="48"/>
        <end position="219"/>
    </location>
</feature>
<dbReference type="Proteomes" id="UP000663791">
    <property type="component" value="Unassembled WGS sequence"/>
</dbReference>
<dbReference type="GO" id="GO:0071949">
    <property type="term" value="F:FAD binding"/>
    <property type="evidence" value="ECO:0007669"/>
    <property type="project" value="InterPro"/>
</dbReference>
<dbReference type="Gene3D" id="3.30.465.10">
    <property type="match status" value="1"/>
</dbReference>
<dbReference type="AlphaFoldDB" id="A0A939BVX7"/>
<dbReference type="SUPFAM" id="SSF56176">
    <property type="entry name" value="FAD-binding/transporter-associated domain-like"/>
    <property type="match status" value="1"/>
</dbReference>
<dbReference type="GO" id="GO:0004458">
    <property type="term" value="F:D-lactate dehydrogenase (cytochrome) activity"/>
    <property type="evidence" value="ECO:0007669"/>
    <property type="project" value="TreeGrafter"/>
</dbReference>
<proteinExistence type="predicted"/>
<dbReference type="EMBL" id="JAERTX010000006">
    <property type="protein sequence ID" value="MBM9460002.1"/>
    <property type="molecule type" value="Genomic_DNA"/>
</dbReference>
<keyword evidence="3" id="KW-1185">Reference proteome</keyword>
<reference evidence="2" key="1">
    <citation type="submission" date="2021-01" db="EMBL/GenBank/DDBJ databases">
        <title>Novel species in genus Nocardioides.</title>
        <authorList>
            <person name="Zhang G."/>
        </authorList>
    </citation>
    <scope>NUCLEOTIDE SEQUENCE</scope>
    <source>
        <strain evidence="2">Zg-536</strain>
    </source>
</reference>
<dbReference type="PANTHER" id="PTHR11748">
    <property type="entry name" value="D-LACTATE DEHYDROGENASE"/>
    <property type="match status" value="1"/>
</dbReference>
<dbReference type="Pfam" id="PF01565">
    <property type="entry name" value="FAD_binding_4"/>
    <property type="match status" value="1"/>
</dbReference>
<organism evidence="2 3">
    <name type="scientific">Nocardioides faecalis</name>
    <dbReference type="NCBI Taxonomy" id="2803858"/>
    <lineage>
        <taxon>Bacteria</taxon>
        <taxon>Bacillati</taxon>
        <taxon>Actinomycetota</taxon>
        <taxon>Actinomycetes</taxon>
        <taxon>Propionibacteriales</taxon>
        <taxon>Nocardioidaceae</taxon>
        <taxon>Nocardioides</taxon>
    </lineage>
</organism>
<dbReference type="GO" id="GO:0008720">
    <property type="term" value="F:D-lactate dehydrogenase (NAD+) activity"/>
    <property type="evidence" value="ECO:0007669"/>
    <property type="project" value="TreeGrafter"/>
</dbReference>
<evidence type="ECO:0000313" key="3">
    <source>
        <dbReference type="Proteomes" id="UP000663791"/>
    </source>
</evidence>
<accession>A0A939BVX7</accession>
<dbReference type="PROSITE" id="PS51387">
    <property type="entry name" value="FAD_PCMH"/>
    <property type="match status" value="1"/>
</dbReference>
<dbReference type="GO" id="GO:1903457">
    <property type="term" value="P:lactate catabolic process"/>
    <property type="evidence" value="ECO:0007669"/>
    <property type="project" value="TreeGrafter"/>
</dbReference>
<dbReference type="InterPro" id="IPR016166">
    <property type="entry name" value="FAD-bd_PCMH"/>
</dbReference>
<dbReference type="RefSeq" id="WP_205291297.1">
    <property type="nucleotide sequence ID" value="NZ_CP074406.1"/>
</dbReference>
<protein>
    <submittedName>
        <fullName evidence="2">FAD-binding oxidoreductase</fullName>
    </submittedName>
</protein>
<gene>
    <name evidence="2" type="ORF">JK386_08810</name>
</gene>
<sequence>MTRPDLTGLHAELIELLGERGVSTDLGTRQRASVDGCPMSPILSAQLPLGLADLVAYPSSAEEIGQVVAAAYRHDVPVTPRGKGTANYGQGLPLHDGLVLDTTRARRVLEVGDGWITAEAGAVIAMMEAAARQSGQELLMYPSTAQSTIAGFLSGGSGGTGSIEHGTISSSDFVQALDVVEMTGSPELVHITGDDIQTYLHTYGTVGIIAKVTVKLEPLRDWRCFYASFEEFQPALDLIRVFGDMEPSPRLMSADRPLMVNALPLHPGLPRDRVSLRGIVRADEVARASRLVEEVGGRVDAVIDDAQEMIRMSMMSYNHTIEWTQKAYPDTYFHVELVGQALIDRVDEVEAVYPGGVLHIEAQKDRPLGLLVGEFESAEAVYAGYEKYAEMGVFVHSPHQWTVDNNPGRAMARAARSDPKGLLNPGKLVEGAVVNQVMTTDNS</sequence>
<dbReference type="InterPro" id="IPR016169">
    <property type="entry name" value="FAD-bd_PCMH_sub2"/>
</dbReference>
<dbReference type="PANTHER" id="PTHR11748:SF119">
    <property type="entry name" value="D-2-HYDROXYGLUTARATE DEHYDROGENASE"/>
    <property type="match status" value="1"/>
</dbReference>
<dbReference type="InterPro" id="IPR036318">
    <property type="entry name" value="FAD-bd_PCMH-like_sf"/>
</dbReference>
<comment type="caution">
    <text evidence="2">The sequence shown here is derived from an EMBL/GenBank/DDBJ whole genome shotgun (WGS) entry which is preliminary data.</text>
</comment>
<dbReference type="InterPro" id="IPR006094">
    <property type="entry name" value="Oxid_FAD_bind_N"/>
</dbReference>
<evidence type="ECO:0000259" key="1">
    <source>
        <dbReference type="PROSITE" id="PS51387"/>
    </source>
</evidence>